<dbReference type="PROSITE" id="PS51257">
    <property type="entry name" value="PROKAR_LIPOPROTEIN"/>
    <property type="match status" value="1"/>
</dbReference>
<name>A0A1M5X587_9GAMM</name>
<dbReference type="PANTHER" id="PTHR35038:SF8">
    <property type="entry name" value="C-TYPE POLYHEME CYTOCHROME OMCC"/>
    <property type="match status" value="1"/>
</dbReference>
<evidence type="ECO:0000256" key="2">
    <source>
        <dbReference type="SAM" id="MobiDB-lite"/>
    </source>
</evidence>
<dbReference type="AlphaFoldDB" id="A0A1M5X587"/>
<dbReference type="InterPro" id="IPR036280">
    <property type="entry name" value="Multihaem_cyt_sf"/>
</dbReference>
<evidence type="ECO:0000313" key="5">
    <source>
        <dbReference type="Proteomes" id="UP000184268"/>
    </source>
</evidence>
<accession>A0A1M5X587</accession>
<organism evidence="4 5">
    <name type="scientific">Ferrimonas marina</name>
    <dbReference type="NCBI Taxonomy" id="299255"/>
    <lineage>
        <taxon>Bacteria</taxon>
        <taxon>Pseudomonadati</taxon>
        <taxon>Pseudomonadota</taxon>
        <taxon>Gammaproteobacteria</taxon>
        <taxon>Alteromonadales</taxon>
        <taxon>Ferrimonadaceae</taxon>
        <taxon>Ferrimonas</taxon>
    </lineage>
</organism>
<dbReference type="Gene3D" id="3.90.10.10">
    <property type="entry name" value="Cytochrome C3"/>
    <property type="match status" value="1"/>
</dbReference>
<evidence type="ECO:0000256" key="1">
    <source>
        <dbReference type="ARBA" id="ARBA00022729"/>
    </source>
</evidence>
<reference evidence="5" key="1">
    <citation type="submission" date="2016-11" db="EMBL/GenBank/DDBJ databases">
        <authorList>
            <person name="Varghese N."/>
            <person name="Submissions S."/>
        </authorList>
    </citation>
    <scope>NUCLEOTIDE SEQUENCE [LARGE SCALE GENOMIC DNA]</scope>
    <source>
        <strain evidence="5">DSM 16917</strain>
    </source>
</reference>
<protein>
    <submittedName>
        <fullName evidence="4">Decaheme c-type cytochrome, OmcA/MtrC family</fullName>
    </submittedName>
</protein>
<dbReference type="PANTHER" id="PTHR35038">
    <property type="entry name" value="DISSIMILATORY SULFITE REDUCTASE SIRA"/>
    <property type="match status" value="1"/>
</dbReference>
<dbReference type="SUPFAM" id="SSF48695">
    <property type="entry name" value="Multiheme cytochromes"/>
    <property type="match status" value="2"/>
</dbReference>
<keyword evidence="5" id="KW-1185">Reference proteome</keyword>
<keyword evidence="1" id="KW-0732">Signal</keyword>
<evidence type="ECO:0000313" key="4">
    <source>
        <dbReference type="EMBL" id="SHH94654.1"/>
    </source>
</evidence>
<proteinExistence type="predicted"/>
<feature type="domain" description="Outer membrane cytochrome MtrC/MtrF-like" evidence="3">
    <location>
        <begin position="501"/>
        <end position="732"/>
    </location>
</feature>
<feature type="region of interest" description="Disordered" evidence="2">
    <location>
        <begin position="21"/>
        <end position="45"/>
    </location>
</feature>
<dbReference type="EMBL" id="FQXG01000005">
    <property type="protein sequence ID" value="SHH94654.1"/>
    <property type="molecule type" value="Genomic_DNA"/>
</dbReference>
<gene>
    <name evidence="4" type="ORF">SAMN02745129_3216</name>
</gene>
<dbReference type="InterPro" id="IPR051829">
    <property type="entry name" value="Multiheme_Cytochr_ET"/>
</dbReference>
<dbReference type="Pfam" id="PF22113">
    <property type="entry name" value="Mtrc-MtrF_II-IV_dom"/>
    <property type="match status" value="1"/>
</dbReference>
<dbReference type="RefSeq" id="WP_234977405.1">
    <property type="nucleotide sequence ID" value="NZ_FQXG01000005.1"/>
</dbReference>
<sequence length="733" mass="77036">MNKKTYLALLVAATVGVTGCSGDDGKDGAPGEPGPPGPGGPGYVPPMVESSDATYLNVISYAIEDGVLTYEFEATDAEGLLIEGLDKAEAKFAVQTERGVILSRSGEGEHGGYGTFVLGSEDNVEGASLEMNEDGLYTFVMPMANVTADLEGIVWLRAGGGEAAIARSMPMVVNKADTIHTSSTESCYACHTDYATSGFRHPSYTANDMEGGVDFVAGCMVCHGNVSRAEDDGGYATNTLSKIGHVNHQKFGRDFQVTNCYTCHADAAPVNTSIVGPGCIDCHDNGGAPVGPIAPSTGGNDVRELHANKVALTERQAVFADYWIALSDIKYDATYTGPNFDINSSNPDSGVAASPGGYCSTLTLYKGPAGDVAGSEIINIHDNLTDYGGTLLDYAGSYIHGYHNDSLVARAGSHNFYDATYNDDGTKTFCHGPGATKDGATVYGDTAFQGYHPGLTVSARVDFIDSKYVNDDGKYTAGLSGFSNVYMLASDSTTDFARRLDVVSEGSCIACHNDLTNYHKHGAYALDVTGCVACHNNGMDRGGKRCLSVDSFATDAEANAAGFIRSTSAYCARYEPTGEAYIAEMTGPGLGPLVHSWHWGNGAIMSEEVEVKDDAGNVTGTEWQITANSATRLNAENCVVCHAGGVSLAAIPNQYIKSKAFNEEMASGVMSSPVTANCVACHSGNAAVSHMEQNGGELNITADDTWYMTGTGESCATCHDMGKSFGIDKYHNF</sequence>
<dbReference type="InterPro" id="IPR054337">
    <property type="entry name" value="Mtrc-MtrF-like_dom_II/IV"/>
</dbReference>
<dbReference type="Proteomes" id="UP000184268">
    <property type="component" value="Unassembled WGS sequence"/>
</dbReference>
<evidence type="ECO:0000259" key="3">
    <source>
        <dbReference type="Pfam" id="PF22113"/>
    </source>
</evidence>